<evidence type="ECO:0000313" key="2">
    <source>
        <dbReference type="Proteomes" id="UP000886501"/>
    </source>
</evidence>
<protein>
    <submittedName>
        <fullName evidence="1">Uncharacterized protein</fullName>
    </submittedName>
</protein>
<proteinExistence type="predicted"/>
<organism evidence="1 2">
    <name type="scientific">Thelephora ganbajun</name>
    <name type="common">Ganba fungus</name>
    <dbReference type="NCBI Taxonomy" id="370292"/>
    <lineage>
        <taxon>Eukaryota</taxon>
        <taxon>Fungi</taxon>
        <taxon>Dikarya</taxon>
        <taxon>Basidiomycota</taxon>
        <taxon>Agaricomycotina</taxon>
        <taxon>Agaricomycetes</taxon>
        <taxon>Thelephorales</taxon>
        <taxon>Thelephoraceae</taxon>
        <taxon>Thelephora</taxon>
    </lineage>
</organism>
<sequence length="867" mass="96008">MPNSRKRKSSVTIQGPVTKQPRNQTPIVISDDSDDDIRQISPPRLTAKQKGKGRAVPETDDPPRRLRDIDVISIPDDEAPILPAVSRHQTPLEVPDHQLDFVKETSAELGTSSEAFPPDQILEQCRDLFFGERKCSQCESKIQPIRNPAASTDLRDIAELLHIFCADCKINHCRGCMSPVLCASPCGQVDECDTVKCCARARVIAIFEILAILDFHHLKELSNSQKRISSTVTKARKGKSSAVGPGGTGYATDRVHSGGGFDVYSDDVDMDGQYGLDYDDWGDPEWGWGHDGFSPEPSSLSPWGTGWGALIDSESSYQAKSMTKTKRSEKAGRHSARAAKSKTKNDVTSDRTRSRDETSTWVLDALAVYLPDPYADSPAPFDFVPHPSIGALLQLSYLPETLGALLRNDSVADWIARSETYQTMLRVLRRLADCELTIRLLVSRGWSKAKSCGIDSFIRGDGEVIWERDEDGGIVRAAPLYNHFDKLTKQCEAYLTGMSSIAGDIGEIGIKEMSLCGDTIAAKEDLDRCLAVIGTISDLDENKVDEQTGKAPSNGEELDKAYERECEELAFKYVMLAEDGPTGGLVYRAFHYRGMVEASSNDTRIPKDRLHILKELAVMGTGLPPGIWVRVDEVRNDVIKIMIAGPENTPYAGGLFEFDCFLPMQYPNSPPLVNLCTTGGGRVRFNPNLYDCGKVCLSLLGTWSGSAEENWQPRKSTLLQVLVSIQSMILVEAPYFNEPGHGQANPKRRESIAYNRNICLQTVRWAIVEWLDDTQLTGLWGDVIRSHFSLKHEKVRGYIKAWANDNPSVLNYVVSSTRDGGVPCRRPRARRGEARTASAGMDLLAEYDHRIHKLLRSTSGSGETRYV</sequence>
<evidence type="ECO:0000313" key="1">
    <source>
        <dbReference type="EMBL" id="KAF9654435.1"/>
    </source>
</evidence>
<gene>
    <name evidence="1" type="ORF">BDM02DRAFT_3196787</name>
</gene>
<keyword evidence="2" id="KW-1185">Reference proteome</keyword>
<name>A0ACB6ZYD9_THEGA</name>
<reference evidence="1" key="1">
    <citation type="submission" date="2019-10" db="EMBL/GenBank/DDBJ databases">
        <authorList>
            <consortium name="DOE Joint Genome Institute"/>
            <person name="Kuo A."/>
            <person name="Miyauchi S."/>
            <person name="Kiss E."/>
            <person name="Drula E."/>
            <person name="Kohler A."/>
            <person name="Sanchez-Garcia M."/>
            <person name="Andreopoulos B."/>
            <person name="Barry K.W."/>
            <person name="Bonito G."/>
            <person name="Buee M."/>
            <person name="Carver A."/>
            <person name="Chen C."/>
            <person name="Cichocki N."/>
            <person name="Clum A."/>
            <person name="Culley D."/>
            <person name="Crous P.W."/>
            <person name="Fauchery L."/>
            <person name="Girlanda M."/>
            <person name="Hayes R."/>
            <person name="Keri Z."/>
            <person name="Labutti K."/>
            <person name="Lipzen A."/>
            <person name="Lombard V."/>
            <person name="Magnuson J."/>
            <person name="Maillard F."/>
            <person name="Morin E."/>
            <person name="Murat C."/>
            <person name="Nolan M."/>
            <person name="Ohm R."/>
            <person name="Pangilinan J."/>
            <person name="Pereira M."/>
            <person name="Perotto S."/>
            <person name="Peter M."/>
            <person name="Riley R."/>
            <person name="Sitrit Y."/>
            <person name="Stielow B."/>
            <person name="Szollosi G."/>
            <person name="Zifcakova L."/>
            <person name="Stursova M."/>
            <person name="Spatafora J.W."/>
            <person name="Tedersoo L."/>
            <person name="Vaario L.-M."/>
            <person name="Yamada A."/>
            <person name="Yan M."/>
            <person name="Wang P."/>
            <person name="Xu J."/>
            <person name="Bruns T."/>
            <person name="Baldrian P."/>
            <person name="Vilgalys R."/>
            <person name="Henrissat B."/>
            <person name="Grigoriev I.V."/>
            <person name="Hibbett D."/>
            <person name="Nagy L.G."/>
            <person name="Martin F.M."/>
        </authorList>
    </citation>
    <scope>NUCLEOTIDE SEQUENCE</scope>
    <source>
        <strain evidence="1">P2</strain>
    </source>
</reference>
<accession>A0ACB6ZYD9</accession>
<comment type="caution">
    <text evidence="1">The sequence shown here is derived from an EMBL/GenBank/DDBJ whole genome shotgun (WGS) entry which is preliminary data.</text>
</comment>
<dbReference type="EMBL" id="MU117961">
    <property type="protein sequence ID" value="KAF9654435.1"/>
    <property type="molecule type" value="Genomic_DNA"/>
</dbReference>
<reference evidence="1" key="2">
    <citation type="journal article" date="2020" name="Nat. Commun.">
        <title>Large-scale genome sequencing of mycorrhizal fungi provides insights into the early evolution of symbiotic traits.</title>
        <authorList>
            <person name="Miyauchi S."/>
            <person name="Kiss E."/>
            <person name="Kuo A."/>
            <person name="Drula E."/>
            <person name="Kohler A."/>
            <person name="Sanchez-Garcia M."/>
            <person name="Morin E."/>
            <person name="Andreopoulos B."/>
            <person name="Barry K.W."/>
            <person name="Bonito G."/>
            <person name="Buee M."/>
            <person name="Carver A."/>
            <person name="Chen C."/>
            <person name="Cichocki N."/>
            <person name="Clum A."/>
            <person name="Culley D."/>
            <person name="Crous P.W."/>
            <person name="Fauchery L."/>
            <person name="Girlanda M."/>
            <person name="Hayes R.D."/>
            <person name="Keri Z."/>
            <person name="LaButti K."/>
            <person name="Lipzen A."/>
            <person name="Lombard V."/>
            <person name="Magnuson J."/>
            <person name="Maillard F."/>
            <person name="Murat C."/>
            <person name="Nolan M."/>
            <person name="Ohm R.A."/>
            <person name="Pangilinan J."/>
            <person name="Pereira M.F."/>
            <person name="Perotto S."/>
            <person name="Peter M."/>
            <person name="Pfister S."/>
            <person name="Riley R."/>
            <person name="Sitrit Y."/>
            <person name="Stielow J.B."/>
            <person name="Szollosi G."/>
            <person name="Zifcakova L."/>
            <person name="Stursova M."/>
            <person name="Spatafora J.W."/>
            <person name="Tedersoo L."/>
            <person name="Vaario L.M."/>
            <person name="Yamada A."/>
            <person name="Yan M."/>
            <person name="Wang P."/>
            <person name="Xu J."/>
            <person name="Bruns T."/>
            <person name="Baldrian P."/>
            <person name="Vilgalys R."/>
            <person name="Dunand C."/>
            <person name="Henrissat B."/>
            <person name="Grigoriev I.V."/>
            <person name="Hibbett D."/>
            <person name="Nagy L.G."/>
            <person name="Martin F.M."/>
        </authorList>
    </citation>
    <scope>NUCLEOTIDE SEQUENCE</scope>
    <source>
        <strain evidence="1">P2</strain>
    </source>
</reference>
<dbReference type="Proteomes" id="UP000886501">
    <property type="component" value="Unassembled WGS sequence"/>
</dbReference>